<proteinExistence type="predicted"/>
<dbReference type="Proteomes" id="UP000028868">
    <property type="component" value="Unassembled WGS sequence"/>
</dbReference>
<protein>
    <submittedName>
        <fullName evidence="1">Uncharacterized protein</fullName>
    </submittedName>
</protein>
<accession>A0A024P463</accession>
<keyword evidence="2" id="KW-1185">Reference proteome</keyword>
<dbReference type="EMBL" id="CCDI010000001">
    <property type="protein sequence ID" value="CDQ23071.1"/>
    <property type="molecule type" value="Genomic_DNA"/>
</dbReference>
<name>A0A024P463_9BACI</name>
<gene>
    <name evidence="1" type="ORF">BN983_01290</name>
</gene>
<evidence type="ECO:0000313" key="1">
    <source>
        <dbReference type="EMBL" id="CDQ23071.1"/>
    </source>
</evidence>
<reference evidence="1 2" key="2">
    <citation type="submission" date="2014-05" db="EMBL/GenBank/DDBJ databases">
        <title>Draft genome sequence of Halobacillus karajensis HK-03.</title>
        <authorList>
            <person name="Khelaifia S."/>
            <person name="Croce O."/>
            <person name="Lagier J.C."/>
            <person name="Raoult D."/>
        </authorList>
    </citation>
    <scope>NUCLEOTIDE SEQUENCE [LARGE SCALE GENOMIC DNA]</scope>
    <source>
        <strain evidence="1 2">HD-03</strain>
    </source>
</reference>
<dbReference type="AlphaFoldDB" id="A0A024P463"/>
<evidence type="ECO:0000313" key="2">
    <source>
        <dbReference type="Proteomes" id="UP000028868"/>
    </source>
</evidence>
<organism evidence="1 2">
    <name type="scientific">Halobacillus karajensis</name>
    <dbReference type="NCBI Taxonomy" id="195088"/>
    <lineage>
        <taxon>Bacteria</taxon>
        <taxon>Bacillati</taxon>
        <taxon>Bacillota</taxon>
        <taxon>Bacilli</taxon>
        <taxon>Bacillales</taxon>
        <taxon>Bacillaceae</taxon>
        <taxon>Halobacillus</taxon>
    </lineage>
</organism>
<comment type="caution">
    <text evidence="1">The sequence shown here is derived from an EMBL/GenBank/DDBJ whole genome shotgun (WGS) entry which is preliminary data.</text>
</comment>
<reference evidence="2" key="1">
    <citation type="submission" date="2014-03" db="EMBL/GenBank/DDBJ databases">
        <authorList>
            <person name="Urmite Genomes U."/>
        </authorList>
    </citation>
    <scope>NUCLEOTIDE SEQUENCE [LARGE SCALE GENOMIC DNA]</scope>
    <source>
        <strain evidence="2">HD-03</strain>
    </source>
</reference>
<sequence length="207" mass="24823">MMKYRTANDLKDLLLEDYEKVVNGIPLEKLDVYLYLHTVFQDTYVPDDTLFQFIFRHFFRLDNPSLTKEFETYYFKIMEEQRDYERPNIVQITKSLYEVKNHKGNPTMQFPLAASMLHTMNPSFPTYDSDIVKAFDFSSTYHLSGFDKKMRRYIEQYQHTFLTYEELLEDEALEPVFAHFDERFPGYELPRVKKLDLIVAQLGNTLQ</sequence>
<dbReference type="RefSeq" id="WP_244153463.1">
    <property type="nucleotide sequence ID" value="NZ_FNWW01000001.1"/>
</dbReference>